<dbReference type="Proteomes" id="UP000484255">
    <property type="component" value="Unassembled WGS sequence"/>
</dbReference>
<dbReference type="EMBL" id="JAAGOH010000028">
    <property type="protein sequence ID" value="NDY93117.1"/>
    <property type="molecule type" value="Genomic_DNA"/>
</dbReference>
<keyword evidence="5 7" id="KW-1133">Transmembrane helix</keyword>
<dbReference type="RefSeq" id="WP_163459169.1">
    <property type="nucleotide sequence ID" value="NZ_JAAGOH010000028.1"/>
</dbReference>
<accession>A0A7C9PIV5</accession>
<keyword evidence="6 7" id="KW-0472">Membrane</keyword>
<evidence type="ECO:0000256" key="4">
    <source>
        <dbReference type="ARBA" id="ARBA00022692"/>
    </source>
</evidence>
<name>A0A7C9PIV5_9BURK</name>
<feature type="transmembrane region" description="Helical" evidence="7">
    <location>
        <begin position="130"/>
        <end position="148"/>
    </location>
</feature>
<evidence type="ECO:0000256" key="1">
    <source>
        <dbReference type="ARBA" id="ARBA00004651"/>
    </source>
</evidence>
<keyword evidence="9" id="KW-1185">Reference proteome</keyword>
<dbReference type="PANTHER" id="PTHR43663:SF1">
    <property type="entry name" value="CHROMATE TRANSPORTER"/>
    <property type="match status" value="1"/>
</dbReference>
<evidence type="ECO:0000256" key="3">
    <source>
        <dbReference type="ARBA" id="ARBA00022475"/>
    </source>
</evidence>
<dbReference type="GO" id="GO:0015109">
    <property type="term" value="F:chromate transmembrane transporter activity"/>
    <property type="evidence" value="ECO:0007669"/>
    <property type="project" value="InterPro"/>
</dbReference>
<comment type="subcellular location">
    <subcellularLocation>
        <location evidence="1">Cell membrane</location>
        <topology evidence="1">Multi-pass membrane protein</topology>
    </subcellularLocation>
</comment>
<reference evidence="8 9" key="1">
    <citation type="submission" date="2020-02" db="EMBL/GenBank/DDBJ databases">
        <title>Ideonella bacterium strain TBM-1.</title>
        <authorList>
            <person name="Chen W.-M."/>
        </authorList>
    </citation>
    <scope>NUCLEOTIDE SEQUENCE [LARGE SCALE GENOMIC DNA]</scope>
    <source>
        <strain evidence="8 9">TBM-1</strain>
    </source>
</reference>
<feature type="transmembrane region" description="Helical" evidence="7">
    <location>
        <begin position="82"/>
        <end position="109"/>
    </location>
</feature>
<comment type="caution">
    <text evidence="8">The sequence shown here is derived from an EMBL/GenBank/DDBJ whole genome shotgun (WGS) entry which is preliminary data.</text>
</comment>
<feature type="transmembrane region" description="Helical" evidence="7">
    <location>
        <begin position="12"/>
        <end position="31"/>
    </location>
</feature>
<dbReference type="Pfam" id="PF02417">
    <property type="entry name" value="Chromate_transp"/>
    <property type="match status" value="1"/>
</dbReference>
<comment type="similarity">
    <text evidence="2">Belongs to the chromate ion transporter (CHR) (TC 2.A.51) family.</text>
</comment>
<keyword evidence="3" id="KW-1003">Cell membrane</keyword>
<feature type="transmembrane region" description="Helical" evidence="7">
    <location>
        <begin position="160"/>
        <end position="187"/>
    </location>
</feature>
<organism evidence="8 9">
    <name type="scientific">Ideonella livida</name>
    <dbReference type="NCBI Taxonomy" id="2707176"/>
    <lineage>
        <taxon>Bacteria</taxon>
        <taxon>Pseudomonadati</taxon>
        <taxon>Pseudomonadota</taxon>
        <taxon>Betaproteobacteria</taxon>
        <taxon>Burkholderiales</taxon>
        <taxon>Sphaerotilaceae</taxon>
        <taxon>Ideonella</taxon>
    </lineage>
</organism>
<evidence type="ECO:0000256" key="5">
    <source>
        <dbReference type="ARBA" id="ARBA00022989"/>
    </source>
</evidence>
<protein>
    <submittedName>
        <fullName evidence="8">Chromate transporter</fullName>
    </submittedName>
</protein>
<evidence type="ECO:0000313" key="8">
    <source>
        <dbReference type="EMBL" id="NDY93117.1"/>
    </source>
</evidence>
<evidence type="ECO:0000256" key="2">
    <source>
        <dbReference type="ARBA" id="ARBA00005262"/>
    </source>
</evidence>
<evidence type="ECO:0000313" key="9">
    <source>
        <dbReference type="Proteomes" id="UP000484255"/>
    </source>
</evidence>
<dbReference type="AlphaFoldDB" id="A0A7C9PIV5"/>
<dbReference type="InterPro" id="IPR052518">
    <property type="entry name" value="CHR_Transporter"/>
</dbReference>
<evidence type="ECO:0000256" key="6">
    <source>
        <dbReference type="ARBA" id="ARBA00023136"/>
    </source>
</evidence>
<dbReference type="PANTHER" id="PTHR43663">
    <property type="entry name" value="CHROMATE TRANSPORT PROTEIN-RELATED"/>
    <property type="match status" value="1"/>
</dbReference>
<evidence type="ECO:0000256" key="7">
    <source>
        <dbReference type="SAM" id="Phobius"/>
    </source>
</evidence>
<gene>
    <name evidence="8" type="ORF">G3A44_18145</name>
</gene>
<feature type="transmembrane region" description="Helical" evidence="7">
    <location>
        <begin position="51"/>
        <end position="70"/>
    </location>
</feature>
<sequence length="193" mass="20632">MSPTDWLDLIWRHLTLSLLAVGGAITLAPALHQYHVGEHAWLSEAEFAQALTLAQAAPGPNALFIALLGWQVGLHSAAGGPWWWQGLCGLAAALAVLAALLLPSSLLTLTLTRWTQRHRQHLGVRAFRQGLAPVVVGVLGAASMLLLQGQSGGRWPEARWAVAGVVMLLVWRTKLHLLWMLAAGAALGSLGYL</sequence>
<proteinExistence type="inferred from homology"/>
<keyword evidence="4 7" id="KW-0812">Transmembrane</keyword>
<dbReference type="InterPro" id="IPR003370">
    <property type="entry name" value="Chromate_transpt"/>
</dbReference>
<dbReference type="GO" id="GO:0005886">
    <property type="term" value="C:plasma membrane"/>
    <property type="evidence" value="ECO:0007669"/>
    <property type="project" value="UniProtKB-SubCell"/>
</dbReference>